<proteinExistence type="inferred from homology"/>
<dbReference type="InterPro" id="IPR038152">
    <property type="entry name" value="Carbam_trans_C_sf"/>
</dbReference>
<gene>
    <name evidence="4" type="ORF">EGI31_07085</name>
</gene>
<dbReference type="CDD" id="cd24098">
    <property type="entry name" value="ASKHA_NBD_TobZ_N"/>
    <property type="match status" value="1"/>
</dbReference>
<protein>
    <recommendedName>
        <fullName evidence="6">Carbamoyltransferase</fullName>
    </recommendedName>
</protein>
<dbReference type="EMBL" id="RJUF01000014">
    <property type="protein sequence ID" value="MCP9762716.1"/>
    <property type="molecule type" value="Genomic_DNA"/>
</dbReference>
<sequence>MNILGISAFYHDSAASIIQDGKIIAAAQEERFTRKKHDPGFPTNAIKFCLEYSGLELKDLDAIVFYDKPLLKFERLLETYYAFAPKGLRSFITSIPVWIKEKMFLKRLIHEELEQIGTYDKKKTKLLFPEHHLSHAASAYYPSPYEDSAILTVDGVGEWATVSICHGQKGQIKILKEMRFPHSLGLLYSAFTYFLGFRVNSGEYKLMGLAPYGNPLSPDIKKYVDIIKKDLISVKEDGSVWLNQDFFDYATGLKMVNESKWEALFGFKTRKPEDELEQHHCNLGLAIQQITEDVVVLMAQEAKRLTGSENICLAGGVALNCVSNGKLQKSGVFKNVFIQPAAGDAGGALGAALAVNYIYFKQERVIDYEMDAMKGSYLGPTISDLEVELMSKKYKANYQYFENFDELAAETAKLISQENVIGWVQGKMEFGPRALGARSILGDPRSPEMQKKLNLKIKYRESFRPFAPSVLAEDVSKFFDYDGVSPYMLLVHPVADAIKKTLPEGYDDMNLRDKLYHLRSDLPSITHIDFSARIQTVHSDTNPRYYKMIEEFKKLTGMGVVVNTSFNVRGEPIVMTPNDAYRCFMRTEMDYLVVGNFLFSKKDQPEWQGTDNWKEEFVLD</sequence>
<feature type="domain" description="Carbamoyltransferase" evidence="2">
    <location>
        <begin position="3"/>
        <end position="353"/>
    </location>
</feature>
<evidence type="ECO:0000259" key="2">
    <source>
        <dbReference type="Pfam" id="PF02543"/>
    </source>
</evidence>
<evidence type="ECO:0000313" key="4">
    <source>
        <dbReference type="EMBL" id="MCP9762716.1"/>
    </source>
</evidence>
<evidence type="ECO:0000313" key="5">
    <source>
        <dbReference type="Proteomes" id="UP001204144"/>
    </source>
</evidence>
<dbReference type="PANTHER" id="PTHR34847">
    <property type="entry name" value="NODULATION PROTEIN U"/>
    <property type="match status" value="1"/>
</dbReference>
<dbReference type="InterPro" id="IPR043129">
    <property type="entry name" value="ATPase_NBD"/>
</dbReference>
<organism evidence="4 5">
    <name type="scientific">Lacihabitans soyangensis</name>
    <dbReference type="NCBI Taxonomy" id="869394"/>
    <lineage>
        <taxon>Bacteria</taxon>
        <taxon>Pseudomonadati</taxon>
        <taxon>Bacteroidota</taxon>
        <taxon>Cytophagia</taxon>
        <taxon>Cytophagales</taxon>
        <taxon>Leadbetterellaceae</taxon>
        <taxon>Lacihabitans</taxon>
    </lineage>
</organism>
<name>A0AAE3H2A7_9BACT</name>
<dbReference type="AlphaFoldDB" id="A0AAE3H2A7"/>
<reference evidence="4 5" key="1">
    <citation type="submission" date="2018-11" db="EMBL/GenBank/DDBJ databases">
        <title>Novel bacteria species description.</title>
        <authorList>
            <person name="Han J.-H."/>
        </authorList>
    </citation>
    <scope>NUCLEOTIDE SEQUENCE [LARGE SCALE GENOMIC DNA]</scope>
    <source>
        <strain evidence="4 5">KCTC23259</strain>
    </source>
</reference>
<dbReference type="PANTHER" id="PTHR34847:SF1">
    <property type="entry name" value="NODULATION PROTEIN U"/>
    <property type="match status" value="1"/>
</dbReference>
<dbReference type="InterPro" id="IPR051338">
    <property type="entry name" value="NodU/CmcH_Carbamoyltrnsfr"/>
</dbReference>
<dbReference type="Pfam" id="PF16861">
    <property type="entry name" value="Carbam_trans_C"/>
    <property type="match status" value="1"/>
</dbReference>
<dbReference type="SUPFAM" id="SSF53067">
    <property type="entry name" value="Actin-like ATPase domain"/>
    <property type="match status" value="1"/>
</dbReference>
<dbReference type="Gene3D" id="3.90.870.20">
    <property type="entry name" value="Carbamoyltransferase, C-terminal domain"/>
    <property type="match status" value="1"/>
</dbReference>
<dbReference type="GO" id="GO:0003824">
    <property type="term" value="F:catalytic activity"/>
    <property type="evidence" value="ECO:0007669"/>
    <property type="project" value="InterPro"/>
</dbReference>
<evidence type="ECO:0000259" key="3">
    <source>
        <dbReference type="Pfam" id="PF16861"/>
    </source>
</evidence>
<dbReference type="Gene3D" id="3.30.420.40">
    <property type="match status" value="2"/>
</dbReference>
<dbReference type="Pfam" id="PF02543">
    <property type="entry name" value="Carbam_trans_N"/>
    <property type="match status" value="1"/>
</dbReference>
<feature type="domain" description="Carbamoyltransferase C-terminal" evidence="3">
    <location>
        <begin position="412"/>
        <end position="601"/>
    </location>
</feature>
<dbReference type="Proteomes" id="UP001204144">
    <property type="component" value="Unassembled WGS sequence"/>
</dbReference>
<evidence type="ECO:0008006" key="6">
    <source>
        <dbReference type="Google" id="ProtNLM"/>
    </source>
</evidence>
<accession>A0AAE3H2A7</accession>
<keyword evidence="5" id="KW-1185">Reference proteome</keyword>
<comment type="caution">
    <text evidence="4">The sequence shown here is derived from an EMBL/GenBank/DDBJ whole genome shotgun (WGS) entry which is preliminary data.</text>
</comment>
<dbReference type="RefSeq" id="WP_255036489.1">
    <property type="nucleotide sequence ID" value="NZ_RJUF01000014.1"/>
</dbReference>
<evidence type="ECO:0000256" key="1">
    <source>
        <dbReference type="ARBA" id="ARBA00006129"/>
    </source>
</evidence>
<dbReference type="InterPro" id="IPR003696">
    <property type="entry name" value="Carbtransf_dom"/>
</dbReference>
<comment type="similarity">
    <text evidence="1">Belongs to the NodU/CmcH family.</text>
</comment>
<dbReference type="InterPro" id="IPR031730">
    <property type="entry name" value="Carbam_trans_C"/>
</dbReference>